<dbReference type="AlphaFoldDB" id="A0AA39XC67"/>
<evidence type="ECO:0000256" key="1">
    <source>
        <dbReference type="SAM" id="SignalP"/>
    </source>
</evidence>
<proteinExistence type="predicted"/>
<evidence type="ECO:0000313" key="3">
    <source>
        <dbReference type="Proteomes" id="UP001175000"/>
    </source>
</evidence>
<comment type="caution">
    <text evidence="2">The sequence shown here is derived from an EMBL/GenBank/DDBJ whole genome shotgun (WGS) entry which is preliminary data.</text>
</comment>
<organism evidence="2 3">
    <name type="scientific">Immersiella caudata</name>
    <dbReference type="NCBI Taxonomy" id="314043"/>
    <lineage>
        <taxon>Eukaryota</taxon>
        <taxon>Fungi</taxon>
        <taxon>Dikarya</taxon>
        <taxon>Ascomycota</taxon>
        <taxon>Pezizomycotina</taxon>
        <taxon>Sordariomycetes</taxon>
        <taxon>Sordariomycetidae</taxon>
        <taxon>Sordariales</taxon>
        <taxon>Lasiosphaeriaceae</taxon>
        <taxon>Immersiella</taxon>
    </lineage>
</organism>
<feature type="signal peptide" evidence="1">
    <location>
        <begin position="1"/>
        <end position="17"/>
    </location>
</feature>
<dbReference type="EMBL" id="JAULSU010000001">
    <property type="protein sequence ID" value="KAK0631232.1"/>
    <property type="molecule type" value="Genomic_DNA"/>
</dbReference>
<keyword evidence="3" id="KW-1185">Reference proteome</keyword>
<gene>
    <name evidence="2" type="ORF">B0T14DRAFT_559052</name>
</gene>
<keyword evidence="1" id="KW-0732">Signal</keyword>
<feature type="chain" id="PRO_5041252485" evidence="1">
    <location>
        <begin position="18"/>
        <end position="179"/>
    </location>
</feature>
<sequence length="179" mass="19487">MKFLPFVFLTLLGWAQASPVPAPNELIPLDTSPVSDVALIPRQQIVSRTIHITATTKIHDDETFGDDEFTRTNALGPVILGTSAGHVKQVSFSARAGGEIRVEVFLTLTLDPKDLSVKVSYLIDLYEGTSESTSDLDGRLEGSTAVKKDRTIEHKAQRVRNTDEGGDWAEVTLTIVNAP</sequence>
<accession>A0AA39XC67</accession>
<name>A0AA39XC67_9PEZI</name>
<protein>
    <submittedName>
        <fullName evidence="2">Uncharacterized protein</fullName>
    </submittedName>
</protein>
<dbReference type="Proteomes" id="UP001175000">
    <property type="component" value="Unassembled WGS sequence"/>
</dbReference>
<reference evidence="2" key="1">
    <citation type="submission" date="2023-06" db="EMBL/GenBank/DDBJ databases">
        <title>Genome-scale phylogeny and comparative genomics of the fungal order Sordariales.</title>
        <authorList>
            <consortium name="Lawrence Berkeley National Laboratory"/>
            <person name="Hensen N."/>
            <person name="Bonometti L."/>
            <person name="Westerberg I."/>
            <person name="Brannstrom I.O."/>
            <person name="Guillou S."/>
            <person name="Cros-Aarteil S."/>
            <person name="Calhoun S."/>
            <person name="Haridas S."/>
            <person name="Kuo A."/>
            <person name="Mondo S."/>
            <person name="Pangilinan J."/>
            <person name="Riley R."/>
            <person name="Labutti K."/>
            <person name="Andreopoulos B."/>
            <person name="Lipzen A."/>
            <person name="Chen C."/>
            <person name="Yanf M."/>
            <person name="Daum C."/>
            <person name="Ng V."/>
            <person name="Clum A."/>
            <person name="Steindorff A."/>
            <person name="Ohm R."/>
            <person name="Martin F."/>
            <person name="Silar P."/>
            <person name="Natvig D."/>
            <person name="Lalanne C."/>
            <person name="Gautier V."/>
            <person name="Ament-Velasquez S.L."/>
            <person name="Kruys A."/>
            <person name="Hutchinson M.I."/>
            <person name="Powell A.J."/>
            <person name="Barry K."/>
            <person name="Miller A.N."/>
            <person name="Grigoriev I.V."/>
            <person name="Debuchy R."/>
            <person name="Gladieux P."/>
            <person name="Thoren M.H."/>
            <person name="Johannesson H."/>
        </authorList>
    </citation>
    <scope>NUCLEOTIDE SEQUENCE</scope>
    <source>
        <strain evidence="2">CBS 606.72</strain>
    </source>
</reference>
<evidence type="ECO:0000313" key="2">
    <source>
        <dbReference type="EMBL" id="KAK0631232.1"/>
    </source>
</evidence>